<evidence type="ECO:0000313" key="3">
    <source>
        <dbReference type="Proteomes" id="UP000566711"/>
    </source>
</evidence>
<feature type="domain" description="DUF4376" evidence="1">
    <location>
        <begin position="60"/>
        <end position="138"/>
    </location>
</feature>
<keyword evidence="3" id="KW-1185">Reference proteome</keyword>
<evidence type="ECO:0000259" key="1">
    <source>
        <dbReference type="Pfam" id="PF14301"/>
    </source>
</evidence>
<sequence>MNICKIRNGFYAGHRVADQYSTWDSDEVRIDPPQNMLEGKFYRLNGDGTWIECDSGVMKTREELKAERQVLVDSITVTTNSGHVFDGDEVSQGRMARAIIALQGTGAQSVTWVLADNSVIEAGVGDLIEALALAGAAQAAIWVIA</sequence>
<dbReference type="AlphaFoldDB" id="A0A7W2EH80"/>
<accession>A0A7W2EH80</accession>
<dbReference type="RefSeq" id="WP_182217247.1">
    <property type="nucleotide sequence ID" value="NZ_JACEZS010000008.1"/>
</dbReference>
<dbReference type="Pfam" id="PF14301">
    <property type="entry name" value="DUF4376"/>
    <property type="match status" value="1"/>
</dbReference>
<dbReference type="InterPro" id="IPR025484">
    <property type="entry name" value="DUF4376"/>
</dbReference>
<dbReference type="Proteomes" id="UP000566711">
    <property type="component" value="Unassembled WGS sequence"/>
</dbReference>
<dbReference type="EMBL" id="JACEZS010000008">
    <property type="protein sequence ID" value="MBA5605846.1"/>
    <property type="molecule type" value="Genomic_DNA"/>
</dbReference>
<protein>
    <recommendedName>
        <fullName evidence="1">DUF4376 domain-containing protein</fullName>
    </recommendedName>
</protein>
<reference evidence="2 3" key="1">
    <citation type="submission" date="2020-07" db="EMBL/GenBank/DDBJ databases">
        <title>Novel species isolated from subtropical streams in China.</title>
        <authorList>
            <person name="Lu H."/>
        </authorList>
    </citation>
    <scope>NUCLEOTIDE SEQUENCE [LARGE SCALE GENOMIC DNA]</scope>
    <source>
        <strain evidence="2 3">FT3S</strain>
    </source>
</reference>
<organism evidence="2 3">
    <name type="scientific">Rugamonas fusca</name>
    <dbReference type="NCBI Taxonomy" id="2758568"/>
    <lineage>
        <taxon>Bacteria</taxon>
        <taxon>Pseudomonadati</taxon>
        <taxon>Pseudomonadota</taxon>
        <taxon>Betaproteobacteria</taxon>
        <taxon>Burkholderiales</taxon>
        <taxon>Oxalobacteraceae</taxon>
        <taxon>Telluria group</taxon>
        <taxon>Rugamonas</taxon>
    </lineage>
</organism>
<comment type="caution">
    <text evidence="2">The sequence shown here is derived from an EMBL/GenBank/DDBJ whole genome shotgun (WGS) entry which is preliminary data.</text>
</comment>
<evidence type="ECO:0000313" key="2">
    <source>
        <dbReference type="EMBL" id="MBA5605846.1"/>
    </source>
</evidence>
<gene>
    <name evidence="2" type="ORF">H3H36_10785</name>
</gene>
<name>A0A7W2EH80_9BURK</name>
<proteinExistence type="predicted"/>